<keyword evidence="2" id="KW-1185">Reference proteome</keyword>
<accession>A0A4R6NYY6</accession>
<sequence>MAEPCLHHCEHSLVMVFNPILIWTGDHFAEVSKMVWEANS</sequence>
<name>A0A4R6NYY6_9GAMM</name>
<organism evidence="1 2">
    <name type="scientific">Idiomarina aquatica</name>
    <dbReference type="NCBI Taxonomy" id="1327752"/>
    <lineage>
        <taxon>Bacteria</taxon>
        <taxon>Pseudomonadati</taxon>
        <taxon>Pseudomonadota</taxon>
        <taxon>Gammaproteobacteria</taxon>
        <taxon>Alteromonadales</taxon>
        <taxon>Idiomarinaceae</taxon>
        <taxon>Idiomarina</taxon>
    </lineage>
</organism>
<evidence type="ECO:0000313" key="2">
    <source>
        <dbReference type="Proteomes" id="UP000295531"/>
    </source>
</evidence>
<reference evidence="1 2" key="1">
    <citation type="submission" date="2019-03" db="EMBL/GenBank/DDBJ databases">
        <title>Freshwater and sediment microbial communities from various areas in North America, analyzing microbe dynamics in response to fracking.</title>
        <authorList>
            <person name="Lamendella R."/>
        </authorList>
    </citation>
    <scope>NUCLEOTIDE SEQUENCE [LARGE SCALE GENOMIC DNA]</scope>
    <source>
        <strain evidence="1 2">18_TX</strain>
    </source>
</reference>
<evidence type="ECO:0000313" key="1">
    <source>
        <dbReference type="EMBL" id="TDP28444.1"/>
    </source>
</evidence>
<dbReference type="EMBL" id="SNXI01000021">
    <property type="protein sequence ID" value="TDP28444.1"/>
    <property type="molecule type" value="Genomic_DNA"/>
</dbReference>
<proteinExistence type="predicted"/>
<gene>
    <name evidence="1" type="ORF">DEU29_12119</name>
</gene>
<dbReference type="Proteomes" id="UP000295531">
    <property type="component" value="Unassembled WGS sequence"/>
</dbReference>
<protein>
    <submittedName>
        <fullName evidence="1">Uncharacterized protein</fullName>
    </submittedName>
</protein>
<dbReference type="AlphaFoldDB" id="A0A4R6NYY6"/>
<comment type="caution">
    <text evidence="1">The sequence shown here is derived from an EMBL/GenBank/DDBJ whole genome shotgun (WGS) entry which is preliminary data.</text>
</comment>